<reference evidence="4" key="1">
    <citation type="journal article" date="2019" name="Int. J. Syst. Evol. Microbiol.">
        <title>The Global Catalogue of Microorganisms (GCM) 10K type strain sequencing project: providing services to taxonomists for standard genome sequencing and annotation.</title>
        <authorList>
            <consortium name="The Broad Institute Genomics Platform"/>
            <consortium name="The Broad Institute Genome Sequencing Center for Infectious Disease"/>
            <person name="Wu L."/>
            <person name="Ma J."/>
        </authorList>
    </citation>
    <scope>NUCLEOTIDE SEQUENCE [LARGE SCALE GENOMIC DNA]</scope>
    <source>
        <strain evidence="4">NBRC 109341</strain>
    </source>
</reference>
<dbReference type="SUPFAM" id="SSF101756">
    <property type="entry name" value="Hypothetical protein YgiW"/>
    <property type="match status" value="1"/>
</dbReference>
<evidence type="ECO:0000256" key="2">
    <source>
        <dbReference type="SAM" id="SignalP"/>
    </source>
</evidence>
<dbReference type="PANTHER" id="PTHR36571:SF1">
    <property type="entry name" value="PROTEIN YGIW"/>
    <property type="match status" value="1"/>
</dbReference>
<evidence type="ECO:0000256" key="1">
    <source>
        <dbReference type="ARBA" id="ARBA00022729"/>
    </source>
</evidence>
<dbReference type="InterPro" id="IPR005220">
    <property type="entry name" value="CarO-like"/>
</dbReference>
<dbReference type="Gene3D" id="2.40.50.200">
    <property type="entry name" value="Bacterial OB-fold"/>
    <property type="match status" value="1"/>
</dbReference>
<evidence type="ECO:0000313" key="3">
    <source>
        <dbReference type="EMBL" id="GLS15285.1"/>
    </source>
</evidence>
<dbReference type="PANTHER" id="PTHR36571">
    <property type="entry name" value="PROTEIN YGIW"/>
    <property type="match status" value="1"/>
</dbReference>
<organism evidence="3 4">
    <name type="scientific">Hydrogenophaga electricum</name>
    <dbReference type="NCBI Taxonomy" id="1230953"/>
    <lineage>
        <taxon>Bacteria</taxon>
        <taxon>Pseudomonadati</taxon>
        <taxon>Pseudomonadota</taxon>
        <taxon>Betaproteobacteria</taxon>
        <taxon>Burkholderiales</taxon>
        <taxon>Comamonadaceae</taxon>
        <taxon>Hydrogenophaga</taxon>
    </lineage>
</organism>
<dbReference type="Pfam" id="PF04076">
    <property type="entry name" value="BOF"/>
    <property type="match status" value="1"/>
</dbReference>
<name>A0ABQ6C5R4_9BURK</name>
<evidence type="ECO:0008006" key="5">
    <source>
        <dbReference type="Google" id="ProtNLM"/>
    </source>
</evidence>
<keyword evidence="1 2" id="KW-0732">Signal</keyword>
<dbReference type="InterPro" id="IPR036700">
    <property type="entry name" value="BOBF_sf"/>
</dbReference>
<dbReference type="Proteomes" id="UP001156903">
    <property type="component" value="Unassembled WGS sequence"/>
</dbReference>
<accession>A0ABQ6C5R4</accession>
<proteinExistence type="predicted"/>
<keyword evidence="4" id="KW-1185">Reference proteome</keyword>
<feature type="chain" id="PRO_5045988921" description="Bacterial OB-fold domain-containing protein" evidence="2">
    <location>
        <begin position="28"/>
        <end position="123"/>
    </location>
</feature>
<sequence>MSRNLATSLGAAVLAAAALLAAGTAAAQYTGPGARATLTSVQAVLDKPVDDQPVRLQGRLVRQLSSDQFLFSDGQADIRVEIKPRLLAAQPVSETTRVEIAGEVDRHRRQGAEIEVDALRVLN</sequence>
<gene>
    <name evidence="3" type="ORF">GCM10007935_27200</name>
</gene>
<feature type="signal peptide" evidence="2">
    <location>
        <begin position="1"/>
        <end position="27"/>
    </location>
</feature>
<dbReference type="RefSeq" id="WP_284308244.1">
    <property type="nucleotide sequence ID" value="NZ_BSPB01000023.1"/>
</dbReference>
<dbReference type="NCBIfam" id="NF033674">
    <property type="entry name" value="stress_OB_fold"/>
    <property type="match status" value="1"/>
</dbReference>
<evidence type="ECO:0000313" key="4">
    <source>
        <dbReference type="Proteomes" id="UP001156903"/>
    </source>
</evidence>
<protein>
    <recommendedName>
        <fullName evidence="5">Bacterial OB-fold domain-containing protein</fullName>
    </recommendedName>
</protein>
<dbReference type="EMBL" id="BSPB01000023">
    <property type="protein sequence ID" value="GLS15285.1"/>
    <property type="molecule type" value="Genomic_DNA"/>
</dbReference>
<comment type="caution">
    <text evidence="3">The sequence shown here is derived from an EMBL/GenBank/DDBJ whole genome shotgun (WGS) entry which is preliminary data.</text>
</comment>